<evidence type="ECO:0000256" key="4">
    <source>
        <dbReference type="ARBA" id="ARBA00023239"/>
    </source>
</evidence>
<dbReference type="InterPro" id="IPR015931">
    <property type="entry name" value="Acnase/IPM_dHydase_lsu_aba_1/3"/>
</dbReference>
<evidence type="ECO:0000313" key="7">
    <source>
        <dbReference type="Proteomes" id="UP001058974"/>
    </source>
</evidence>
<feature type="domain" description="Aconitase/3-isopropylmalate dehydratase large subunit alpha/beta/alpha" evidence="5">
    <location>
        <begin position="83"/>
        <end position="164"/>
    </location>
</feature>
<dbReference type="GO" id="GO:0046872">
    <property type="term" value="F:metal ion binding"/>
    <property type="evidence" value="ECO:0007669"/>
    <property type="project" value="UniProtKB-KW"/>
</dbReference>
<evidence type="ECO:0000259" key="5">
    <source>
        <dbReference type="Pfam" id="PF00330"/>
    </source>
</evidence>
<dbReference type="GO" id="GO:0016829">
    <property type="term" value="F:lyase activity"/>
    <property type="evidence" value="ECO:0007669"/>
    <property type="project" value="UniProtKB-KW"/>
</dbReference>
<keyword evidence="4" id="KW-0456">Lyase</keyword>
<keyword evidence="2" id="KW-0408">Iron</keyword>
<dbReference type="Proteomes" id="UP001058974">
    <property type="component" value="Chromosome 7"/>
</dbReference>
<evidence type="ECO:0000256" key="2">
    <source>
        <dbReference type="ARBA" id="ARBA00023004"/>
    </source>
</evidence>
<proteinExistence type="predicted"/>
<dbReference type="Gene3D" id="3.30.499.10">
    <property type="entry name" value="Aconitase, domain 3"/>
    <property type="match status" value="1"/>
</dbReference>
<gene>
    <name evidence="6" type="ORF">KIW84_072839</name>
</gene>
<accession>A0A9D4VNC3</accession>
<dbReference type="PRINTS" id="PR00415">
    <property type="entry name" value="ACONITASE"/>
</dbReference>
<dbReference type="InterPro" id="IPR001030">
    <property type="entry name" value="Acoase/IPM_deHydtase_lsu_aba"/>
</dbReference>
<dbReference type="EMBL" id="JAMSHJ010000007">
    <property type="protein sequence ID" value="KAI5386462.1"/>
    <property type="molecule type" value="Genomic_DNA"/>
</dbReference>
<keyword evidence="1" id="KW-0479">Metal-binding</keyword>
<sequence>MLFTPLRMPCTCFLHQKLLKGTEHQSPERQRLLKNPDLVGNDSASSEAFTPINLSKDGLEISLGLTVLEEHLAIEIMASIQPLGTDSHTCTAGAFGQFGTGIGNTDVGFVLEAGKLLLKMPPTLRFVLDGGMPSYLLAKDLILQIIGEIFVVGATYKSMEFVGNR</sequence>
<dbReference type="PANTHER" id="PTHR43822:SF2">
    <property type="entry name" value="HOMOACONITASE, MITOCHONDRIAL"/>
    <property type="match status" value="1"/>
</dbReference>
<comment type="caution">
    <text evidence="6">The sequence shown here is derived from an EMBL/GenBank/DDBJ whole genome shotgun (WGS) entry which is preliminary data.</text>
</comment>
<reference evidence="6 7" key="1">
    <citation type="journal article" date="2022" name="Nat. Genet.">
        <title>Improved pea reference genome and pan-genome highlight genomic features and evolutionary characteristics.</title>
        <authorList>
            <person name="Yang T."/>
            <person name="Liu R."/>
            <person name="Luo Y."/>
            <person name="Hu S."/>
            <person name="Wang D."/>
            <person name="Wang C."/>
            <person name="Pandey M.K."/>
            <person name="Ge S."/>
            <person name="Xu Q."/>
            <person name="Li N."/>
            <person name="Li G."/>
            <person name="Huang Y."/>
            <person name="Saxena R.K."/>
            <person name="Ji Y."/>
            <person name="Li M."/>
            <person name="Yan X."/>
            <person name="He Y."/>
            <person name="Liu Y."/>
            <person name="Wang X."/>
            <person name="Xiang C."/>
            <person name="Varshney R.K."/>
            <person name="Ding H."/>
            <person name="Gao S."/>
            <person name="Zong X."/>
        </authorList>
    </citation>
    <scope>NUCLEOTIDE SEQUENCE [LARGE SCALE GENOMIC DNA]</scope>
    <source>
        <strain evidence="6 7">cv. Zhongwan 6</strain>
    </source>
</reference>
<evidence type="ECO:0000256" key="1">
    <source>
        <dbReference type="ARBA" id="ARBA00022723"/>
    </source>
</evidence>
<keyword evidence="7" id="KW-1185">Reference proteome</keyword>
<evidence type="ECO:0000313" key="6">
    <source>
        <dbReference type="EMBL" id="KAI5386462.1"/>
    </source>
</evidence>
<dbReference type="PANTHER" id="PTHR43822">
    <property type="entry name" value="HOMOACONITASE, MITOCHONDRIAL-RELATED"/>
    <property type="match status" value="1"/>
</dbReference>
<organism evidence="6 7">
    <name type="scientific">Pisum sativum</name>
    <name type="common">Garden pea</name>
    <name type="synonym">Lathyrus oleraceus</name>
    <dbReference type="NCBI Taxonomy" id="3888"/>
    <lineage>
        <taxon>Eukaryota</taxon>
        <taxon>Viridiplantae</taxon>
        <taxon>Streptophyta</taxon>
        <taxon>Embryophyta</taxon>
        <taxon>Tracheophyta</taxon>
        <taxon>Spermatophyta</taxon>
        <taxon>Magnoliopsida</taxon>
        <taxon>eudicotyledons</taxon>
        <taxon>Gunneridae</taxon>
        <taxon>Pentapetalae</taxon>
        <taxon>rosids</taxon>
        <taxon>fabids</taxon>
        <taxon>Fabales</taxon>
        <taxon>Fabaceae</taxon>
        <taxon>Papilionoideae</taxon>
        <taxon>50 kb inversion clade</taxon>
        <taxon>NPAAA clade</taxon>
        <taxon>Hologalegina</taxon>
        <taxon>IRL clade</taxon>
        <taxon>Fabeae</taxon>
        <taxon>Lathyrus</taxon>
    </lineage>
</organism>
<dbReference type="Gramene" id="Psat07G0283900-T1">
    <property type="protein sequence ID" value="KAI5386462.1"/>
    <property type="gene ID" value="KIW84_072839"/>
</dbReference>
<dbReference type="Pfam" id="PF00330">
    <property type="entry name" value="Aconitase"/>
    <property type="match status" value="1"/>
</dbReference>
<dbReference type="AlphaFoldDB" id="A0A9D4VNC3"/>
<dbReference type="SUPFAM" id="SSF53732">
    <property type="entry name" value="Aconitase iron-sulfur domain"/>
    <property type="match status" value="1"/>
</dbReference>
<keyword evidence="3" id="KW-0411">Iron-sulfur</keyword>
<dbReference type="GO" id="GO:0043436">
    <property type="term" value="P:oxoacid metabolic process"/>
    <property type="evidence" value="ECO:0007669"/>
    <property type="project" value="UniProtKB-ARBA"/>
</dbReference>
<evidence type="ECO:0000256" key="3">
    <source>
        <dbReference type="ARBA" id="ARBA00023014"/>
    </source>
</evidence>
<dbReference type="InterPro" id="IPR050067">
    <property type="entry name" value="IPM_dehydratase_rel_enz"/>
</dbReference>
<protein>
    <recommendedName>
        <fullName evidence="5">Aconitase/3-isopropylmalate dehydratase large subunit alpha/beta/alpha domain-containing protein</fullName>
    </recommendedName>
</protein>
<dbReference type="GO" id="GO:0051536">
    <property type="term" value="F:iron-sulfur cluster binding"/>
    <property type="evidence" value="ECO:0007669"/>
    <property type="project" value="UniProtKB-KW"/>
</dbReference>
<dbReference type="InterPro" id="IPR036008">
    <property type="entry name" value="Aconitase_4Fe-4S_dom"/>
</dbReference>
<name>A0A9D4VNC3_PEA</name>